<evidence type="ECO:0000313" key="1">
    <source>
        <dbReference type="EMBL" id="KAF8722067.1"/>
    </source>
</evidence>
<reference evidence="1" key="1">
    <citation type="submission" date="2020-07" db="EMBL/GenBank/DDBJ databases">
        <title>Genome sequence and genetic diversity analysis of an under-domesticated orphan crop, white fonio (Digitaria exilis).</title>
        <authorList>
            <person name="Bennetzen J.L."/>
            <person name="Chen S."/>
            <person name="Ma X."/>
            <person name="Wang X."/>
            <person name="Yssel A.E.J."/>
            <person name="Chaluvadi S.R."/>
            <person name="Johnson M."/>
            <person name="Gangashetty P."/>
            <person name="Hamidou F."/>
            <person name="Sanogo M.D."/>
            <person name="Zwaenepoel A."/>
            <person name="Wallace J."/>
            <person name="Van De Peer Y."/>
            <person name="Van Deynze A."/>
        </authorList>
    </citation>
    <scope>NUCLEOTIDE SEQUENCE</scope>
    <source>
        <tissue evidence="1">Leaves</tissue>
    </source>
</reference>
<accession>A0A835EYH0</accession>
<comment type="caution">
    <text evidence="1">The sequence shown here is derived from an EMBL/GenBank/DDBJ whole genome shotgun (WGS) entry which is preliminary data.</text>
</comment>
<dbReference type="PANTHER" id="PTHR47000:SF11">
    <property type="entry name" value="ADENINE NUCLEOTIDE ALPHA HYDROLASE-LIKE SUPERFAMILY PROTEIN"/>
    <property type="match status" value="1"/>
</dbReference>
<evidence type="ECO:0000313" key="2">
    <source>
        <dbReference type="Proteomes" id="UP000636709"/>
    </source>
</evidence>
<sequence>MLGTKTQRQLDALKALCESARPEAEEHGAAVVEAAGRHGAGGAARWLQALWRRRRLAGGGGMVEYCIENAPCVALAVRRRSSGGYLVSSKRHKDFWLLA</sequence>
<dbReference type="AlphaFoldDB" id="A0A835EYH0"/>
<protein>
    <submittedName>
        <fullName evidence="1">Uncharacterized protein</fullName>
    </submittedName>
</protein>
<gene>
    <name evidence="1" type="ORF">HU200_022699</name>
</gene>
<keyword evidence="2" id="KW-1185">Reference proteome</keyword>
<dbReference type="Proteomes" id="UP000636709">
    <property type="component" value="Unassembled WGS sequence"/>
</dbReference>
<dbReference type="EMBL" id="JACEFO010001677">
    <property type="protein sequence ID" value="KAF8722067.1"/>
    <property type="molecule type" value="Genomic_DNA"/>
</dbReference>
<name>A0A835EYH0_9POAL</name>
<dbReference type="PANTHER" id="PTHR47000">
    <property type="entry name" value="ADENINE NUCLEOTIDE ALPHA HYDROLASES-LIKE SUPERFAMILY PROTEIN"/>
    <property type="match status" value="1"/>
</dbReference>
<proteinExistence type="predicted"/>
<dbReference type="OrthoDB" id="1667873at2759"/>
<organism evidence="1 2">
    <name type="scientific">Digitaria exilis</name>
    <dbReference type="NCBI Taxonomy" id="1010633"/>
    <lineage>
        <taxon>Eukaryota</taxon>
        <taxon>Viridiplantae</taxon>
        <taxon>Streptophyta</taxon>
        <taxon>Embryophyta</taxon>
        <taxon>Tracheophyta</taxon>
        <taxon>Spermatophyta</taxon>
        <taxon>Magnoliopsida</taxon>
        <taxon>Liliopsida</taxon>
        <taxon>Poales</taxon>
        <taxon>Poaceae</taxon>
        <taxon>PACMAD clade</taxon>
        <taxon>Panicoideae</taxon>
        <taxon>Panicodae</taxon>
        <taxon>Paniceae</taxon>
        <taxon>Anthephorinae</taxon>
        <taxon>Digitaria</taxon>
    </lineage>
</organism>